<name>A0A1H6WJM6_9BACT</name>
<dbReference type="AlphaFoldDB" id="A0A1H6WJM6"/>
<dbReference type="STRING" id="1416801.SAMN05192553_102655"/>
<reference evidence="2" key="1">
    <citation type="submission" date="2016-10" db="EMBL/GenBank/DDBJ databases">
        <authorList>
            <person name="Varghese N."/>
            <person name="Submissions S."/>
        </authorList>
    </citation>
    <scope>NUCLEOTIDE SEQUENCE [LARGE SCALE GENOMIC DNA]</scope>
    <source>
        <strain evidence="2">IBRC-M 10761</strain>
    </source>
</reference>
<gene>
    <name evidence="1" type="ORF">SAMN05192553_102655</name>
</gene>
<sequence>MYLLYFQRSREAGAKICGGLLEIQNYGVNLCPHRRKALLFDTCSNQRK</sequence>
<evidence type="ECO:0000313" key="2">
    <source>
        <dbReference type="Proteomes" id="UP000199403"/>
    </source>
</evidence>
<accession>A0A1H6WJM6</accession>
<organism evidence="1 2">
    <name type="scientific">Cyclobacterium xiamenense</name>
    <dbReference type="NCBI Taxonomy" id="1297121"/>
    <lineage>
        <taxon>Bacteria</taxon>
        <taxon>Pseudomonadati</taxon>
        <taxon>Bacteroidota</taxon>
        <taxon>Cytophagia</taxon>
        <taxon>Cytophagales</taxon>
        <taxon>Cyclobacteriaceae</taxon>
        <taxon>Cyclobacterium</taxon>
    </lineage>
</organism>
<evidence type="ECO:0000313" key="1">
    <source>
        <dbReference type="EMBL" id="SEJ15414.1"/>
    </source>
</evidence>
<dbReference type="Proteomes" id="UP000199403">
    <property type="component" value="Unassembled WGS sequence"/>
</dbReference>
<dbReference type="EMBL" id="FNZH01000002">
    <property type="protein sequence ID" value="SEJ15414.1"/>
    <property type="molecule type" value="Genomic_DNA"/>
</dbReference>
<keyword evidence="2" id="KW-1185">Reference proteome</keyword>
<proteinExistence type="predicted"/>
<protein>
    <submittedName>
        <fullName evidence="1">Uncharacterized protein</fullName>
    </submittedName>
</protein>